<protein>
    <recommendedName>
        <fullName evidence="2">histidine kinase</fullName>
        <ecNumber evidence="2">2.7.13.3</ecNumber>
    </recommendedName>
</protein>
<dbReference type="InterPro" id="IPR029016">
    <property type="entry name" value="GAF-like_dom_sf"/>
</dbReference>
<evidence type="ECO:0000256" key="4">
    <source>
        <dbReference type="ARBA" id="ARBA00022679"/>
    </source>
</evidence>
<dbReference type="InterPro" id="IPR000700">
    <property type="entry name" value="PAS-assoc_C"/>
</dbReference>
<evidence type="ECO:0000256" key="6">
    <source>
        <dbReference type="SAM" id="MobiDB-lite"/>
    </source>
</evidence>
<dbReference type="CDD" id="cd00082">
    <property type="entry name" value="HisKA"/>
    <property type="match status" value="1"/>
</dbReference>
<dbReference type="Gene3D" id="3.30.565.10">
    <property type="entry name" value="Histidine kinase-like ATPase, C-terminal domain"/>
    <property type="match status" value="1"/>
</dbReference>
<dbReference type="InterPro" id="IPR036890">
    <property type="entry name" value="HATPase_C_sf"/>
</dbReference>
<evidence type="ECO:0000256" key="5">
    <source>
        <dbReference type="ARBA" id="ARBA00022777"/>
    </source>
</evidence>
<dbReference type="GO" id="GO:0009927">
    <property type="term" value="F:histidine phosphotransfer kinase activity"/>
    <property type="evidence" value="ECO:0007669"/>
    <property type="project" value="TreeGrafter"/>
</dbReference>
<reference evidence="11" key="1">
    <citation type="submission" date="2016-11" db="EMBL/GenBank/DDBJ databases">
        <authorList>
            <person name="Shukria A."/>
            <person name="Stevens D.C."/>
        </authorList>
    </citation>
    <scope>NUCLEOTIDE SEQUENCE [LARGE SCALE GENOMIC DNA]</scope>
    <source>
        <strain evidence="11">Cbfe23</strain>
    </source>
</reference>
<dbReference type="Pfam" id="PF00512">
    <property type="entry name" value="HisKA"/>
    <property type="match status" value="1"/>
</dbReference>
<dbReference type="Pfam" id="PF01590">
    <property type="entry name" value="GAF"/>
    <property type="match status" value="1"/>
</dbReference>
<dbReference type="InterPro" id="IPR003594">
    <property type="entry name" value="HATPase_dom"/>
</dbReference>
<dbReference type="InterPro" id="IPR003018">
    <property type="entry name" value="GAF"/>
</dbReference>
<feature type="domain" description="Histidine kinase" evidence="7">
    <location>
        <begin position="332"/>
        <end position="552"/>
    </location>
</feature>
<dbReference type="InterPro" id="IPR036097">
    <property type="entry name" value="HisK_dim/P_sf"/>
</dbReference>
<dbReference type="EMBL" id="MPIN01000001">
    <property type="protein sequence ID" value="OJH42061.1"/>
    <property type="molecule type" value="Genomic_DNA"/>
</dbReference>
<dbReference type="SMART" id="SM00065">
    <property type="entry name" value="GAF"/>
    <property type="match status" value="1"/>
</dbReference>
<keyword evidence="3" id="KW-0597">Phosphoprotein</keyword>
<evidence type="ECO:0000313" key="11">
    <source>
        <dbReference type="Proteomes" id="UP000182229"/>
    </source>
</evidence>
<evidence type="ECO:0000259" key="8">
    <source>
        <dbReference type="PROSITE" id="PS50112"/>
    </source>
</evidence>
<organism evidence="10 11">
    <name type="scientific">Cystobacter ferrugineus</name>
    <dbReference type="NCBI Taxonomy" id="83449"/>
    <lineage>
        <taxon>Bacteria</taxon>
        <taxon>Pseudomonadati</taxon>
        <taxon>Myxococcota</taxon>
        <taxon>Myxococcia</taxon>
        <taxon>Myxococcales</taxon>
        <taxon>Cystobacterineae</taxon>
        <taxon>Archangiaceae</taxon>
        <taxon>Cystobacter</taxon>
    </lineage>
</organism>
<dbReference type="PROSITE" id="PS50112">
    <property type="entry name" value="PAS"/>
    <property type="match status" value="1"/>
</dbReference>
<name>A0A1L9BIF4_9BACT</name>
<feature type="domain" description="PAS" evidence="8">
    <location>
        <begin position="20"/>
        <end position="94"/>
    </location>
</feature>
<dbReference type="STRING" id="83449.BON30_02225"/>
<dbReference type="CDD" id="cd00075">
    <property type="entry name" value="HATPase"/>
    <property type="match status" value="1"/>
</dbReference>
<dbReference type="CDD" id="cd00130">
    <property type="entry name" value="PAS"/>
    <property type="match status" value="1"/>
</dbReference>
<dbReference type="SUPFAM" id="SSF47384">
    <property type="entry name" value="Homodimeric domain of signal transducing histidine kinase"/>
    <property type="match status" value="1"/>
</dbReference>
<dbReference type="NCBIfam" id="TIGR00229">
    <property type="entry name" value="sensory_box"/>
    <property type="match status" value="1"/>
</dbReference>
<dbReference type="GO" id="GO:0005886">
    <property type="term" value="C:plasma membrane"/>
    <property type="evidence" value="ECO:0007669"/>
    <property type="project" value="TreeGrafter"/>
</dbReference>
<feature type="region of interest" description="Disordered" evidence="6">
    <location>
        <begin position="554"/>
        <end position="574"/>
    </location>
</feature>
<dbReference type="RefSeq" id="WP_071896158.1">
    <property type="nucleotide sequence ID" value="NZ_MPIN01000001.1"/>
</dbReference>
<feature type="domain" description="PAC" evidence="9">
    <location>
        <begin position="95"/>
        <end position="147"/>
    </location>
</feature>
<dbReference type="Pfam" id="PF02518">
    <property type="entry name" value="HATPase_c"/>
    <property type="match status" value="1"/>
</dbReference>
<dbReference type="SUPFAM" id="SSF55785">
    <property type="entry name" value="PYP-like sensor domain (PAS domain)"/>
    <property type="match status" value="1"/>
</dbReference>
<dbReference type="Gene3D" id="1.10.287.130">
    <property type="match status" value="1"/>
</dbReference>
<dbReference type="PANTHER" id="PTHR43047">
    <property type="entry name" value="TWO-COMPONENT HISTIDINE PROTEIN KINASE"/>
    <property type="match status" value="1"/>
</dbReference>
<dbReference type="SMART" id="SM00387">
    <property type="entry name" value="HATPase_c"/>
    <property type="match status" value="1"/>
</dbReference>
<dbReference type="InterPro" id="IPR003661">
    <property type="entry name" value="HisK_dim/P_dom"/>
</dbReference>
<dbReference type="InterPro" id="IPR035965">
    <property type="entry name" value="PAS-like_dom_sf"/>
</dbReference>
<dbReference type="InterPro" id="IPR000014">
    <property type="entry name" value="PAS"/>
</dbReference>
<dbReference type="SUPFAM" id="SSF55874">
    <property type="entry name" value="ATPase domain of HSP90 chaperone/DNA topoisomerase II/histidine kinase"/>
    <property type="match status" value="1"/>
</dbReference>
<dbReference type="AlphaFoldDB" id="A0A1L9BIF4"/>
<dbReference type="Pfam" id="PF13426">
    <property type="entry name" value="PAS_9"/>
    <property type="match status" value="1"/>
</dbReference>
<dbReference type="Gene3D" id="3.30.450.20">
    <property type="entry name" value="PAS domain"/>
    <property type="match status" value="1"/>
</dbReference>
<evidence type="ECO:0000259" key="9">
    <source>
        <dbReference type="PROSITE" id="PS50113"/>
    </source>
</evidence>
<evidence type="ECO:0000256" key="2">
    <source>
        <dbReference type="ARBA" id="ARBA00012438"/>
    </source>
</evidence>
<evidence type="ECO:0000259" key="7">
    <source>
        <dbReference type="PROSITE" id="PS50109"/>
    </source>
</evidence>
<evidence type="ECO:0000256" key="1">
    <source>
        <dbReference type="ARBA" id="ARBA00000085"/>
    </source>
</evidence>
<dbReference type="EC" id="2.7.13.3" evidence="2"/>
<dbReference type="PRINTS" id="PR00344">
    <property type="entry name" value="BCTRLSENSOR"/>
</dbReference>
<dbReference type="PANTHER" id="PTHR43047:SF72">
    <property type="entry name" value="OSMOSENSING HISTIDINE PROTEIN KINASE SLN1"/>
    <property type="match status" value="1"/>
</dbReference>
<dbReference type="SUPFAM" id="SSF55781">
    <property type="entry name" value="GAF domain-like"/>
    <property type="match status" value="1"/>
</dbReference>
<comment type="caution">
    <text evidence="10">The sequence shown here is derived from an EMBL/GenBank/DDBJ whole genome shotgun (WGS) entry which is preliminary data.</text>
</comment>
<keyword evidence="11" id="KW-1185">Reference proteome</keyword>
<dbReference type="PROSITE" id="PS50109">
    <property type="entry name" value="HIS_KIN"/>
    <property type="match status" value="1"/>
</dbReference>
<reference evidence="10 11" key="2">
    <citation type="submission" date="2016-12" db="EMBL/GenBank/DDBJ databases">
        <title>Draft Genome Sequence of Cystobacter ferrugineus Strain Cbfe23.</title>
        <authorList>
            <person name="Akbar S."/>
            <person name="Dowd S.E."/>
            <person name="Stevens D.C."/>
        </authorList>
    </citation>
    <scope>NUCLEOTIDE SEQUENCE [LARGE SCALE GENOMIC DNA]</scope>
    <source>
        <strain evidence="10 11">Cbfe23</strain>
    </source>
</reference>
<dbReference type="GO" id="GO:0000155">
    <property type="term" value="F:phosphorelay sensor kinase activity"/>
    <property type="evidence" value="ECO:0007669"/>
    <property type="project" value="InterPro"/>
</dbReference>
<dbReference type="InterPro" id="IPR005467">
    <property type="entry name" value="His_kinase_dom"/>
</dbReference>
<proteinExistence type="predicted"/>
<comment type="catalytic activity">
    <reaction evidence="1">
        <text>ATP + protein L-histidine = ADP + protein N-phospho-L-histidine.</text>
        <dbReference type="EC" id="2.7.13.3"/>
    </reaction>
</comment>
<dbReference type="SMART" id="SM00388">
    <property type="entry name" value="HisKA"/>
    <property type="match status" value="1"/>
</dbReference>
<keyword evidence="4" id="KW-0808">Transferase</keyword>
<dbReference type="Proteomes" id="UP000182229">
    <property type="component" value="Unassembled WGS sequence"/>
</dbReference>
<sequence>MSADSERKEEPESKVALRESEERFRLLIDSLRDYSVFPLSVEGRVSNWNLGAERLKGFSTQEAIGLHLSSFFPEEEQAERVPERILMRAELEGRSEYEGWLIRKDRSRFWGSVALSAMRDQDGRLRGFSNIARDLSERRRTEKAQAFLAEAGEVLTGSLEYEKTLQEVVRLAVRGMADWCSVAVQGSDGLAVRAAAHVDPTRESTVRGLLRVLPEAESKLARGIRQVVRTGQSELCSDTLEAAWVRAALGVDTPERFLSLGARSYMCVPLKARGTTFGAIAFVAVTPGRSYGPADLVLAEELVRRAGLAVDNARLFRKAQEALKSRDEFLSMASHDLRSPLTSLRLQLHAVRRDLQPGDERKRASEKLVSRVESMERQTDRMLRMMDALLDISQMTAGRLELKRQKVDLVELVRGAVGTLDEELRQNGVQMRVHAEGRVEGEWDRLRLEQVIDNLLSNAVKYGKGQPVDLTVSVDGTTARLVVCDRGVGIAPEDQERLFERFERVRLDRNVGGYGVGLWIVRRVVEAHGGRVSVESRLGEGSSFTVLLPMRGQAPAQPGCAQETGPEASPPAVH</sequence>
<dbReference type="Gene3D" id="3.30.450.40">
    <property type="match status" value="1"/>
</dbReference>
<evidence type="ECO:0000313" key="10">
    <source>
        <dbReference type="EMBL" id="OJH42061.1"/>
    </source>
</evidence>
<evidence type="ECO:0000256" key="3">
    <source>
        <dbReference type="ARBA" id="ARBA00022553"/>
    </source>
</evidence>
<keyword evidence="5" id="KW-0418">Kinase</keyword>
<dbReference type="PROSITE" id="PS50113">
    <property type="entry name" value="PAC"/>
    <property type="match status" value="1"/>
</dbReference>
<gene>
    <name evidence="10" type="ORF">BON30_02225</name>
</gene>
<dbReference type="InterPro" id="IPR004358">
    <property type="entry name" value="Sig_transdc_His_kin-like_C"/>
</dbReference>
<dbReference type="FunFam" id="3.30.565.10:FF:000006">
    <property type="entry name" value="Sensor histidine kinase WalK"/>
    <property type="match status" value="1"/>
</dbReference>
<accession>A0A1L9BIF4</accession>